<comment type="caution">
    <text evidence="8">The sequence shown here is derived from an EMBL/GenBank/DDBJ whole genome shotgun (WGS) entry which is preliminary data.</text>
</comment>
<name>A0AAV4H7Z3_9GAST</name>
<accession>A0AAV4H7Z3</accession>
<evidence type="ECO:0000313" key="9">
    <source>
        <dbReference type="Proteomes" id="UP000762676"/>
    </source>
</evidence>
<organism evidence="8 9">
    <name type="scientific">Elysia marginata</name>
    <dbReference type="NCBI Taxonomy" id="1093978"/>
    <lineage>
        <taxon>Eukaryota</taxon>
        <taxon>Metazoa</taxon>
        <taxon>Spiralia</taxon>
        <taxon>Lophotrochozoa</taxon>
        <taxon>Mollusca</taxon>
        <taxon>Gastropoda</taxon>
        <taxon>Heterobranchia</taxon>
        <taxon>Euthyneura</taxon>
        <taxon>Panpulmonata</taxon>
        <taxon>Sacoglossa</taxon>
        <taxon>Placobranchoidea</taxon>
        <taxon>Plakobranchidae</taxon>
        <taxon>Elysia</taxon>
    </lineage>
</organism>
<evidence type="ECO:0000256" key="5">
    <source>
        <dbReference type="ARBA" id="ARBA00022989"/>
    </source>
</evidence>
<feature type="transmembrane region" description="Helical" evidence="7">
    <location>
        <begin position="186"/>
        <end position="205"/>
    </location>
</feature>
<evidence type="ECO:0000256" key="1">
    <source>
        <dbReference type="ARBA" id="ARBA00004141"/>
    </source>
</evidence>
<feature type="transmembrane region" description="Helical" evidence="7">
    <location>
        <begin position="91"/>
        <end position="112"/>
    </location>
</feature>
<sequence>MLNRYYIILLLLLALTAWLWPSPWLVLQPYFIWLLAAIMFLMGLTLRWQDFRDILRHPGAVCLGVTLQFLLMPALAWLISKALGFPPEWLLGMMLVGTAPGGTASNALTYLARGNVALSISMTLVSTTLAVVMMPLLTGWYLSMVIEVNRLGMLFSIAQIVVIPVLLGLMVVHVLGESRIHRIRHWLPDVALLFIMVAIASLVAINAGSLHQLTGSLVVGVLIHNVAGLVVGYLLALACRQSMTNTRTIAIEVGTQNTGLAMALALKHFSALAALPGVLFSISQNMLGVIAAKWLRCQTEDEPQAIDKGSPVKSSSAGNA</sequence>
<reference evidence="8 9" key="1">
    <citation type="journal article" date="2021" name="Elife">
        <title>Chloroplast acquisition without the gene transfer in kleptoplastic sea slugs, Plakobranchus ocellatus.</title>
        <authorList>
            <person name="Maeda T."/>
            <person name="Takahashi S."/>
            <person name="Yoshida T."/>
            <person name="Shimamura S."/>
            <person name="Takaki Y."/>
            <person name="Nagai Y."/>
            <person name="Toyoda A."/>
            <person name="Suzuki Y."/>
            <person name="Arimoto A."/>
            <person name="Ishii H."/>
            <person name="Satoh N."/>
            <person name="Nishiyama T."/>
            <person name="Hasebe M."/>
            <person name="Maruyama T."/>
            <person name="Minagawa J."/>
            <person name="Obokata J."/>
            <person name="Shigenobu S."/>
        </authorList>
    </citation>
    <scope>NUCLEOTIDE SEQUENCE [LARGE SCALE GENOMIC DNA]</scope>
</reference>
<keyword evidence="5 7" id="KW-1133">Transmembrane helix</keyword>
<protein>
    <submittedName>
        <fullName evidence="8">Bile acid:sodium symporter</fullName>
    </submittedName>
</protein>
<comment type="subcellular location">
    <subcellularLocation>
        <location evidence="1">Membrane</location>
        <topology evidence="1">Multi-pass membrane protein</topology>
    </subcellularLocation>
</comment>
<keyword evidence="4" id="KW-0769">Symport</keyword>
<evidence type="ECO:0000256" key="6">
    <source>
        <dbReference type="ARBA" id="ARBA00023136"/>
    </source>
</evidence>
<keyword evidence="3 7" id="KW-0812">Transmembrane</keyword>
<comment type="similarity">
    <text evidence="2">Belongs to the bile acid:sodium symporter (BASS) (TC 2.A.28) family.</text>
</comment>
<keyword evidence="4" id="KW-0813">Transport</keyword>
<dbReference type="PANTHER" id="PTHR10361">
    <property type="entry name" value="SODIUM-BILE ACID COTRANSPORTER"/>
    <property type="match status" value="1"/>
</dbReference>
<evidence type="ECO:0000313" key="8">
    <source>
        <dbReference type="EMBL" id="GFR94048.1"/>
    </source>
</evidence>
<dbReference type="GO" id="GO:0016020">
    <property type="term" value="C:membrane"/>
    <property type="evidence" value="ECO:0007669"/>
    <property type="project" value="UniProtKB-SubCell"/>
</dbReference>
<feature type="transmembrane region" description="Helical" evidence="7">
    <location>
        <begin position="60"/>
        <end position="79"/>
    </location>
</feature>
<evidence type="ECO:0000256" key="2">
    <source>
        <dbReference type="ARBA" id="ARBA00006528"/>
    </source>
</evidence>
<feature type="transmembrane region" description="Helical" evidence="7">
    <location>
        <begin position="154"/>
        <end position="174"/>
    </location>
</feature>
<dbReference type="InterPro" id="IPR038770">
    <property type="entry name" value="Na+/solute_symporter_sf"/>
</dbReference>
<keyword evidence="6 7" id="KW-0472">Membrane</keyword>
<evidence type="ECO:0000256" key="4">
    <source>
        <dbReference type="ARBA" id="ARBA00022847"/>
    </source>
</evidence>
<feature type="transmembrane region" description="Helical" evidence="7">
    <location>
        <begin position="124"/>
        <end position="142"/>
    </location>
</feature>
<dbReference type="InterPro" id="IPR004710">
    <property type="entry name" value="Bilac:Na_transpt"/>
</dbReference>
<dbReference type="PANTHER" id="PTHR10361:SF28">
    <property type="entry name" value="P3 PROTEIN-RELATED"/>
    <property type="match status" value="1"/>
</dbReference>
<dbReference type="Proteomes" id="UP000762676">
    <property type="component" value="Unassembled WGS sequence"/>
</dbReference>
<keyword evidence="9" id="KW-1185">Reference proteome</keyword>
<dbReference type="EMBL" id="BMAT01008869">
    <property type="protein sequence ID" value="GFR94048.1"/>
    <property type="molecule type" value="Genomic_DNA"/>
</dbReference>
<dbReference type="Pfam" id="PF01758">
    <property type="entry name" value="SBF"/>
    <property type="match status" value="1"/>
</dbReference>
<dbReference type="InterPro" id="IPR002657">
    <property type="entry name" value="BilAc:Na_symport/Acr3"/>
</dbReference>
<gene>
    <name evidence="8" type="ORF">ElyMa_004392900</name>
</gene>
<evidence type="ECO:0000256" key="7">
    <source>
        <dbReference type="SAM" id="Phobius"/>
    </source>
</evidence>
<dbReference type="GO" id="GO:0015293">
    <property type="term" value="F:symporter activity"/>
    <property type="evidence" value="ECO:0007669"/>
    <property type="project" value="UniProtKB-KW"/>
</dbReference>
<feature type="transmembrane region" description="Helical" evidence="7">
    <location>
        <begin position="217"/>
        <end position="239"/>
    </location>
</feature>
<proteinExistence type="inferred from homology"/>
<feature type="transmembrane region" description="Helical" evidence="7">
    <location>
        <begin position="29"/>
        <end position="48"/>
    </location>
</feature>
<evidence type="ECO:0000256" key="3">
    <source>
        <dbReference type="ARBA" id="ARBA00022692"/>
    </source>
</evidence>
<dbReference type="Gene3D" id="1.20.1530.20">
    <property type="match status" value="1"/>
</dbReference>
<dbReference type="AlphaFoldDB" id="A0AAV4H7Z3"/>